<gene>
    <name evidence="9" type="ORF">FPZ12_027125</name>
</gene>
<dbReference type="PROSITE" id="PS50850">
    <property type="entry name" value="MFS"/>
    <property type="match status" value="1"/>
</dbReference>
<feature type="compositionally biased region" description="Basic and acidic residues" evidence="6">
    <location>
        <begin position="13"/>
        <end position="27"/>
    </location>
</feature>
<feature type="transmembrane region" description="Helical" evidence="7">
    <location>
        <begin position="317"/>
        <end position="333"/>
    </location>
</feature>
<evidence type="ECO:0000256" key="5">
    <source>
        <dbReference type="ARBA" id="ARBA00023136"/>
    </source>
</evidence>
<feature type="transmembrane region" description="Helical" evidence="7">
    <location>
        <begin position="53"/>
        <end position="74"/>
    </location>
</feature>
<protein>
    <submittedName>
        <fullName evidence="9">MFS transporter</fullName>
    </submittedName>
</protein>
<dbReference type="Pfam" id="PF07690">
    <property type="entry name" value="MFS_1"/>
    <property type="match status" value="1"/>
</dbReference>
<feature type="transmembrane region" description="Helical" evidence="7">
    <location>
        <begin position="86"/>
        <end position="109"/>
    </location>
</feature>
<feature type="transmembrane region" description="Helical" evidence="7">
    <location>
        <begin position="146"/>
        <end position="164"/>
    </location>
</feature>
<dbReference type="SUPFAM" id="SSF103473">
    <property type="entry name" value="MFS general substrate transporter"/>
    <property type="match status" value="1"/>
</dbReference>
<dbReference type="Proteomes" id="UP000319769">
    <property type="component" value="Unassembled WGS sequence"/>
</dbReference>
<dbReference type="AlphaFoldDB" id="A0A5N0UYW1"/>
<feature type="transmembrane region" description="Helical" evidence="7">
    <location>
        <begin position="339"/>
        <end position="364"/>
    </location>
</feature>
<dbReference type="InterPro" id="IPR011701">
    <property type="entry name" value="MFS"/>
</dbReference>
<dbReference type="InterPro" id="IPR036259">
    <property type="entry name" value="MFS_trans_sf"/>
</dbReference>
<evidence type="ECO:0000256" key="3">
    <source>
        <dbReference type="ARBA" id="ARBA00022692"/>
    </source>
</evidence>
<keyword evidence="4 7" id="KW-1133">Transmembrane helix</keyword>
<feature type="domain" description="Major facilitator superfamily (MFS) profile" evidence="8">
    <location>
        <begin position="48"/>
        <end position="432"/>
    </location>
</feature>
<feature type="transmembrane region" description="Helical" evidence="7">
    <location>
        <begin position="204"/>
        <end position="227"/>
    </location>
</feature>
<dbReference type="PANTHER" id="PTHR43124">
    <property type="entry name" value="PURINE EFFLUX PUMP PBUE"/>
    <property type="match status" value="1"/>
</dbReference>
<keyword evidence="5 7" id="KW-0472">Membrane</keyword>
<feature type="transmembrane region" description="Helical" evidence="7">
    <location>
        <begin position="253"/>
        <end position="275"/>
    </location>
</feature>
<dbReference type="GO" id="GO:0022857">
    <property type="term" value="F:transmembrane transporter activity"/>
    <property type="evidence" value="ECO:0007669"/>
    <property type="project" value="InterPro"/>
</dbReference>
<organism evidence="9 10">
    <name type="scientific">Amycolatopsis acidicola</name>
    <dbReference type="NCBI Taxonomy" id="2596893"/>
    <lineage>
        <taxon>Bacteria</taxon>
        <taxon>Bacillati</taxon>
        <taxon>Actinomycetota</taxon>
        <taxon>Actinomycetes</taxon>
        <taxon>Pseudonocardiales</taxon>
        <taxon>Pseudonocardiaceae</taxon>
        <taxon>Amycolatopsis</taxon>
    </lineage>
</organism>
<evidence type="ECO:0000256" key="4">
    <source>
        <dbReference type="ARBA" id="ARBA00022989"/>
    </source>
</evidence>
<keyword evidence="3 7" id="KW-0812">Transmembrane</keyword>
<feature type="region of interest" description="Disordered" evidence="6">
    <location>
        <begin position="1"/>
        <end position="29"/>
    </location>
</feature>
<feature type="transmembrane region" description="Helical" evidence="7">
    <location>
        <begin position="384"/>
        <end position="401"/>
    </location>
</feature>
<dbReference type="InterPro" id="IPR050189">
    <property type="entry name" value="MFS_Efflux_Transporters"/>
</dbReference>
<evidence type="ECO:0000256" key="7">
    <source>
        <dbReference type="SAM" id="Phobius"/>
    </source>
</evidence>
<feature type="transmembrane region" description="Helical" evidence="7">
    <location>
        <begin position="407"/>
        <end position="429"/>
    </location>
</feature>
<dbReference type="InterPro" id="IPR020846">
    <property type="entry name" value="MFS_dom"/>
</dbReference>
<comment type="subcellular location">
    <subcellularLocation>
        <location evidence="1">Cell membrane</location>
        <topology evidence="1">Multi-pass membrane protein</topology>
    </subcellularLocation>
</comment>
<comment type="caution">
    <text evidence="9">The sequence shown here is derived from an EMBL/GenBank/DDBJ whole genome shotgun (WGS) entry which is preliminary data.</text>
</comment>
<evidence type="ECO:0000313" key="10">
    <source>
        <dbReference type="Proteomes" id="UP000319769"/>
    </source>
</evidence>
<dbReference type="PANTHER" id="PTHR43124:SF3">
    <property type="entry name" value="CHLORAMPHENICOL EFFLUX PUMP RV0191"/>
    <property type="match status" value="1"/>
</dbReference>
<evidence type="ECO:0000313" key="9">
    <source>
        <dbReference type="EMBL" id="KAA9156708.1"/>
    </source>
</evidence>
<keyword evidence="10" id="KW-1185">Reference proteome</keyword>
<evidence type="ECO:0000259" key="8">
    <source>
        <dbReference type="PROSITE" id="PS50850"/>
    </source>
</evidence>
<evidence type="ECO:0000256" key="2">
    <source>
        <dbReference type="ARBA" id="ARBA00022475"/>
    </source>
</evidence>
<accession>A0A5N0UYW1</accession>
<keyword evidence="2" id="KW-1003">Cell membrane</keyword>
<sequence length="441" mass="45554">MRGAVRRSPALVDRPRARTRAGREHPPPPRLDLTFPRIGVISMMRPGSWPSLILLYLYGVVATSLVTQSVPVIADMAKQFALGSAASGWVISVPSLVTAIAAVFGGWLIDRVGDKRVIFAGSLFALAGNVIVFFSHTGGVLFTGRLVEGVGYLSLTVGAVTMMMRTTSGPRRAVALGVWASHTAVGVGLTLTIIAPLAGHGQAWRWAFGGHAVLMALLAIAAVFLPGRTENDAPARKLADIWAVLKSLPPYRVALASGFSAFIQTGIMNALTVYLTASFGVSVKTAAGVGTIAEVFVVVGSLSAGYLLKAGVRARRIGVTAGVITLAGGVALYLPATGFAGACVAVCVFSLGIGTVNGLIWTFVPGAAPSTETLGATSGLVSQATYLGVLLGPPAIFASFFDGGWVIRLVLVIVAVVLQVVLLPFAAAARTRAARTPEPSV</sequence>
<feature type="transmembrane region" description="Helical" evidence="7">
    <location>
        <begin position="176"/>
        <end position="198"/>
    </location>
</feature>
<reference evidence="9" key="1">
    <citation type="submission" date="2019-09" db="EMBL/GenBank/DDBJ databases">
        <authorList>
            <person name="Teo W.F.A."/>
            <person name="Duangmal K."/>
        </authorList>
    </citation>
    <scope>NUCLEOTIDE SEQUENCE [LARGE SCALE GENOMIC DNA]</scope>
    <source>
        <strain evidence="9">K81G1</strain>
    </source>
</reference>
<dbReference type="OrthoDB" id="9793283at2"/>
<proteinExistence type="predicted"/>
<name>A0A5N0UYW1_9PSEU</name>
<evidence type="ECO:0000256" key="6">
    <source>
        <dbReference type="SAM" id="MobiDB-lite"/>
    </source>
</evidence>
<dbReference type="Gene3D" id="1.20.1250.20">
    <property type="entry name" value="MFS general substrate transporter like domains"/>
    <property type="match status" value="1"/>
</dbReference>
<feature type="transmembrane region" description="Helical" evidence="7">
    <location>
        <begin position="287"/>
        <end position="308"/>
    </location>
</feature>
<feature type="transmembrane region" description="Helical" evidence="7">
    <location>
        <begin position="116"/>
        <end position="134"/>
    </location>
</feature>
<dbReference type="GO" id="GO:0005886">
    <property type="term" value="C:plasma membrane"/>
    <property type="evidence" value="ECO:0007669"/>
    <property type="project" value="UniProtKB-SubCell"/>
</dbReference>
<dbReference type="EMBL" id="VMNW02000047">
    <property type="protein sequence ID" value="KAA9156708.1"/>
    <property type="molecule type" value="Genomic_DNA"/>
</dbReference>
<evidence type="ECO:0000256" key="1">
    <source>
        <dbReference type="ARBA" id="ARBA00004651"/>
    </source>
</evidence>